<comment type="catalytic activity">
    <reaction evidence="14 15">
        <text>ATP + (deoxyribonucleotide)n-3'-hydroxyl + 5'-phospho-(deoxyribonucleotide)m = (deoxyribonucleotide)n+m + AMP + diphosphate.</text>
        <dbReference type="EC" id="6.5.1.1"/>
    </reaction>
</comment>
<evidence type="ECO:0000256" key="16">
    <source>
        <dbReference type="RuleBase" id="RU004196"/>
    </source>
</evidence>
<evidence type="ECO:0000256" key="10">
    <source>
        <dbReference type="ARBA" id="ARBA00022842"/>
    </source>
</evidence>
<evidence type="ECO:0000256" key="4">
    <source>
        <dbReference type="ARBA" id="ARBA00022598"/>
    </source>
</evidence>
<dbReference type="PROSITE" id="PS00697">
    <property type="entry name" value="DNA_LIGASE_A1"/>
    <property type="match status" value="1"/>
</dbReference>
<feature type="domain" description="ATP-dependent DNA ligase family profile" evidence="18">
    <location>
        <begin position="399"/>
        <end position="542"/>
    </location>
</feature>
<keyword evidence="10" id="KW-0460">Magnesium</keyword>
<dbReference type="GO" id="GO:0006310">
    <property type="term" value="P:DNA recombination"/>
    <property type="evidence" value="ECO:0007669"/>
    <property type="project" value="UniProtKB-KW"/>
</dbReference>
<evidence type="ECO:0000256" key="8">
    <source>
        <dbReference type="ARBA" id="ARBA00022763"/>
    </source>
</evidence>
<dbReference type="InterPro" id="IPR044125">
    <property type="entry name" value="Adenylation_DNA_ligase_IV"/>
</dbReference>
<keyword evidence="4 15" id="KW-0436">Ligase</keyword>
<evidence type="ECO:0000313" key="20">
    <source>
        <dbReference type="EMBL" id="TIB80703.1"/>
    </source>
</evidence>
<dbReference type="EC" id="6.5.1.1" evidence="15"/>
<dbReference type="InterPro" id="IPR012309">
    <property type="entry name" value="DNA_ligase_ATP-dep_C"/>
</dbReference>
<sequence>MRSSSQPMKYQTNKAEIDRNEIIQIEKEAARHADYTGIEKPPSVTNNGRSMKFNQLVSFFDNISTEKDTLKRSRKLEKLFDYHRKQFGNDFYNLLRLMIPERERERSMFGIKEAVLAKIYVELLALSKDHKDGHRLLSWKAPTAGNFVSGDFASVLVDVMKNRVSYERKSEFTIDEVNDKLDQLSRAKNFIQKKDIMKEFARNCDTTEQFWLVRILLKNLKISIRERSILSHFHRDAYSLFEVTTDLRTVAYKLYDPSIRLHDNDSSVQLFQVFQPMLCKRNVIPQIIKKMPKSVPFVVEEKMDGERIQLHKKGTKYKYWSRNAKDYTYLYGENPKEGSFTPHIHHSFDDRVDEIVLDGEMLAYSAAVDTILPFGTLKKAAKGDINIHPESHVLELTIISVIVFDVLWVNGKDISKYPFKERQKVGKTVFNPISTRIEHVSRWEATQADELKQSLERIIISKGEGLVVKSPLSLYEYGGRSDQWIKVGMFEFSFFFFLIPCAKLKPDYFDEMSETADLLVIGGNWSASRNGTISTLYCALVDDRHETDEPDFLTFTRVGTGYTAMDLELVNQHFRKSETRKYTPASVYPGIEIGNETPDIIIDPKECVKDHFLRNRLTFSVSSFVVEIKASDINRSVQVNYPCGYTYRFPRFKRLRLDKGNGRENPVDPDNIFKYSDMIAMRDGIQSSRRKQTEDKIREKKRAQPTKKKKQVISSRAVANVRAEKDNVRSNLFEGCAFRILNGTNDLEVSDLAVLVSERKGMILSKIPNDEDCPEPLLVVAGKPTAVQVTQLMKTQKRSILSANWLLDCVKHNCIIPLEGKDGESQWVFECATDRDTILNTLRPFFVTPEGRNLPGVSQGQIDEDAVGEINELKFAEEPTLHSEADSAQDKDFDSDTATENERNESDNDIDIDDTIQEEAAEEMANTKADVSSPLQQTQPEYKQTSTTRTATRRKANKTDEFDSSDESDDNKSIPTATQKQASPEHVKESQKISTPTFIKKEVKEESVDENVTSHNEKNLATSSPTTKRQLHETRVVSKDEKRRSHDNAFDSGADSDAHHEDGPVKKVKHEAEPHELKGQDAEVQSIKHYEKSSQEQSQDLDNTHTSVPIAEVSIEGSDNPEKPLLNVVVYIDDYENAIENDLFPRPSITTEIDWSVVKDRITNLGGKIGELDDDMLTHIVIDSRDKARVEELFDRTKQ</sequence>
<dbReference type="InterPro" id="IPR016059">
    <property type="entry name" value="DNA_ligase_ATP-dep_CS"/>
</dbReference>
<keyword evidence="8 15" id="KW-0227">DNA damage</keyword>
<gene>
    <name evidence="20" type="ORF">E3Q22_01766</name>
</gene>
<dbReference type="InterPro" id="IPR036599">
    <property type="entry name" value="DNA_ligase_N_sf"/>
</dbReference>
<comment type="caution">
    <text evidence="20">The sequence shown here is derived from an EMBL/GenBank/DDBJ whole genome shotgun (WGS) entry which is preliminary data.</text>
</comment>
<dbReference type="InterPro" id="IPR036420">
    <property type="entry name" value="BRCT_dom_sf"/>
</dbReference>
<dbReference type="GO" id="GO:0032807">
    <property type="term" value="C:DNA ligase IV complex"/>
    <property type="evidence" value="ECO:0007669"/>
    <property type="project" value="TreeGrafter"/>
</dbReference>
<dbReference type="GO" id="GO:0003677">
    <property type="term" value="F:DNA binding"/>
    <property type="evidence" value="ECO:0007669"/>
    <property type="project" value="InterPro"/>
</dbReference>
<dbReference type="EMBL" id="SPRC01000014">
    <property type="protein sequence ID" value="TIB80703.1"/>
    <property type="molecule type" value="Genomic_DNA"/>
</dbReference>
<dbReference type="Pfam" id="PF01068">
    <property type="entry name" value="DNA_ligase_A_M"/>
    <property type="match status" value="1"/>
</dbReference>
<proteinExistence type="inferred from homology"/>
<feature type="compositionally biased region" description="Polar residues" evidence="17">
    <location>
        <begin position="929"/>
        <end position="944"/>
    </location>
</feature>
<evidence type="ECO:0000256" key="14">
    <source>
        <dbReference type="ARBA" id="ARBA00034003"/>
    </source>
</evidence>
<evidence type="ECO:0000259" key="19">
    <source>
        <dbReference type="PROSITE" id="PS50172"/>
    </source>
</evidence>
<evidence type="ECO:0000256" key="5">
    <source>
        <dbReference type="ARBA" id="ARBA00022723"/>
    </source>
</evidence>
<evidence type="ECO:0000256" key="9">
    <source>
        <dbReference type="ARBA" id="ARBA00022840"/>
    </source>
</evidence>
<keyword evidence="7 15" id="KW-0547">Nucleotide-binding</keyword>
<dbReference type="PROSITE" id="PS50160">
    <property type="entry name" value="DNA_LIGASE_A3"/>
    <property type="match status" value="1"/>
</dbReference>
<evidence type="ECO:0000256" key="12">
    <source>
        <dbReference type="ARBA" id="ARBA00023204"/>
    </source>
</evidence>
<evidence type="ECO:0000256" key="17">
    <source>
        <dbReference type="SAM" id="MobiDB-lite"/>
    </source>
</evidence>
<evidence type="ECO:0000256" key="1">
    <source>
        <dbReference type="ARBA" id="ARBA00001946"/>
    </source>
</evidence>
<feature type="compositionally biased region" description="Basic and acidic residues" evidence="17">
    <location>
        <begin position="877"/>
        <end position="906"/>
    </location>
</feature>
<dbReference type="PANTHER" id="PTHR45997:SF1">
    <property type="entry name" value="DNA LIGASE 4"/>
    <property type="match status" value="1"/>
</dbReference>
<dbReference type="InterPro" id="IPR029710">
    <property type="entry name" value="LIG4"/>
</dbReference>
<evidence type="ECO:0000259" key="18">
    <source>
        <dbReference type="PROSITE" id="PS50160"/>
    </source>
</evidence>
<dbReference type="InterPro" id="IPR012340">
    <property type="entry name" value="NA-bd_OB-fold"/>
</dbReference>
<dbReference type="InterPro" id="IPR000977">
    <property type="entry name" value="DNA_ligase_ATP-dep"/>
</dbReference>
<dbReference type="PROSITE" id="PS50172">
    <property type="entry name" value="BRCT"/>
    <property type="match status" value="1"/>
</dbReference>
<evidence type="ECO:0000256" key="6">
    <source>
        <dbReference type="ARBA" id="ARBA00022737"/>
    </source>
</evidence>
<dbReference type="PANTHER" id="PTHR45997">
    <property type="entry name" value="DNA LIGASE 4"/>
    <property type="match status" value="1"/>
</dbReference>
<dbReference type="SUPFAM" id="SSF56091">
    <property type="entry name" value="DNA ligase/mRNA capping enzyme, catalytic domain"/>
    <property type="match status" value="1"/>
</dbReference>
<dbReference type="SUPFAM" id="SSF117018">
    <property type="entry name" value="ATP-dependent DNA ligase DNA-binding domain"/>
    <property type="match status" value="1"/>
</dbReference>
<dbReference type="InterPro" id="IPR012310">
    <property type="entry name" value="DNA_ligase_ATP-dep_cent"/>
</dbReference>
<keyword evidence="6" id="KW-0677">Repeat</keyword>
<comment type="cofactor">
    <cofactor evidence="1">
        <name>Mg(2+)</name>
        <dbReference type="ChEBI" id="CHEBI:18420"/>
    </cofactor>
</comment>
<dbReference type="NCBIfam" id="TIGR00574">
    <property type="entry name" value="dnl1"/>
    <property type="match status" value="1"/>
</dbReference>
<evidence type="ECO:0000256" key="13">
    <source>
        <dbReference type="ARBA" id="ARBA00023242"/>
    </source>
</evidence>
<accession>A0A4T0MCA7</accession>
<evidence type="ECO:0000256" key="3">
    <source>
        <dbReference type="ARBA" id="ARBA00007572"/>
    </source>
</evidence>
<comment type="similarity">
    <text evidence="3 16">Belongs to the ATP-dependent DNA ligase family.</text>
</comment>
<dbReference type="Pfam" id="PF04675">
    <property type="entry name" value="DNA_ligase_A_N"/>
    <property type="match status" value="1"/>
</dbReference>
<keyword evidence="5" id="KW-0479">Metal-binding</keyword>
<organism evidence="20 21">
    <name type="scientific">Wallemia mellicola</name>
    <dbReference type="NCBI Taxonomy" id="1708541"/>
    <lineage>
        <taxon>Eukaryota</taxon>
        <taxon>Fungi</taxon>
        <taxon>Dikarya</taxon>
        <taxon>Basidiomycota</taxon>
        <taxon>Wallemiomycotina</taxon>
        <taxon>Wallemiomycetes</taxon>
        <taxon>Wallemiales</taxon>
        <taxon>Wallemiaceae</taxon>
        <taxon>Wallemia</taxon>
    </lineage>
</organism>
<feature type="compositionally biased region" description="Basic residues" evidence="17">
    <location>
        <begin position="699"/>
        <end position="711"/>
    </location>
</feature>
<feature type="compositionally biased region" description="Acidic residues" evidence="17">
    <location>
        <begin position="907"/>
        <end position="922"/>
    </location>
</feature>
<feature type="compositionally biased region" description="Polar residues" evidence="17">
    <location>
        <begin position="973"/>
        <end position="982"/>
    </location>
</feature>
<feature type="domain" description="BRCT" evidence="19">
    <location>
        <begin position="728"/>
        <end position="819"/>
    </location>
</feature>
<dbReference type="Gene3D" id="2.40.50.140">
    <property type="entry name" value="Nucleic acid-binding proteins"/>
    <property type="match status" value="1"/>
</dbReference>
<protein>
    <recommendedName>
        <fullName evidence="15">DNA ligase</fullName>
        <ecNumber evidence="15">6.5.1.1</ecNumber>
    </recommendedName>
</protein>
<dbReference type="SUPFAM" id="SSF50249">
    <property type="entry name" value="Nucleic acid-binding proteins"/>
    <property type="match status" value="1"/>
</dbReference>
<dbReference type="Proteomes" id="UP000310685">
    <property type="component" value="Unassembled WGS sequence"/>
</dbReference>
<keyword evidence="9 15" id="KW-0067">ATP-binding</keyword>
<evidence type="ECO:0000256" key="2">
    <source>
        <dbReference type="ARBA" id="ARBA00004123"/>
    </source>
</evidence>
<reference evidence="20 21" key="1">
    <citation type="submission" date="2019-03" db="EMBL/GenBank/DDBJ databases">
        <title>Sequencing 25 genomes of Wallemia mellicola.</title>
        <authorList>
            <person name="Gostincar C."/>
        </authorList>
    </citation>
    <scope>NUCLEOTIDE SEQUENCE [LARGE SCALE GENOMIC DNA]</scope>
    <source>
        <strain evidence="20 21">EXF-6152</strain>
    </source>
</reference>
<dbReference type="CDD" id="cd07903">
    <property type="entry name" value="Adenylation_DNA_ligase_IV"/>
    <property type="match status" value="1"/>
</dbReference>
<dbReference type="AlphaFoldDB" id="A0A4T0MCA7"/>
<keyword evidence="11 15" id="KW-0233">DNA recombination</keyword>
<dbReference type="InterPro" id="IPR012308">
    <property type="entry name" value="DNA_ligase_ATP-dep_N"/>
</dbReference>
<dbReference type="GO" id="GO:0003910">
    <property type="term" value="F:DNA ligase (ATP) activity"/>
    <property type="evidence" value="ECO:0007669"/>
    <property type="project" value="UniProtKB-EC"/>
</dbReference>
<dbReference type="GO" id="GO:0006297">
    <property type="term" value="P:nucleotide-excision repair, DNA gap filling"/>
    <property type="evidence" value="ECO:0007669"/>
    <property type="project" value="TreeGrafter"/>
</dbReference>
<feature type="compositionally biased region" description="Basic and acidic residues" evidence="17">
    <location>
        <begin position="1056"/>
        <end position="1082"/>
    </location>
</feature>
<feature type="region of interest" description="Disordered" evidence="17">
    <location>
        <begin position="877"/>
        <end position="1082"/>
    </location>
</feature>
<dbReference type="Gene3D" id="3.40.50.10190">
    <property type="entry name" value="BRCT domain"/>
    <property type="match status" value="1"/>
</dbReference>
<feature type="region of interest" description="Disordered" evidence="17">
    <location>
        <begin position="686"/>
        <end position="715"/>
    </location>
</feature>
<dbReference type="InterPro" id="IPR001357">
    <property type="entry name" value="BRCT_dom"/>
</dbReference>
<dbReference type="Gene3D" id="3.30.470.30">
    <property type="entry name" value="DNA ligase/mRNA capping enzyme"/>
    <property type="match status" value="1"/>
</dbReference>
<feature type="compositionally biased region" description="Basic and acidic residues" evidence="17">
    <location>
        <begin position="1030"/>
        <end position="1049"/>
    </location>
</feature>
<keyword evidence="13" id="KW-0539">Nucleus</keyword>
<comment type="subcellular location">
    <subcellularLocation>
        <location evidence="2">Nucleus</location>
    </subcellularLocation>
</comment>
<evidence type="ECO:0000313" key="21">
    <source>
        <dbReference type="Proteomes" id="UP000310685"/>
    </source>
</evidence>
<dbReference type="Pfam" id="PF04679">
    <property type="entry name" value="DNA_ligase_A_C"/>
    <property type="match status" value="1"/>
</dbReference>
<feature type="compositionally biased region" description="Polar residues" evidence="17">
    <location>
        <begin position="1010"/>
        <end position="1028"/>
    </location>
</feature>
<dbReference type="GO" id="GO:0046872">
    <property type="term" value="F:metal ion binding"/>
    <property type="evidence" value="ECO:0007669"/>
    <property type="project" value="UniProtKB-KW"/>
</dbReference>
<evidence type="ECO:0000256" key="15">
    <source>
        <dbReference type="RuleBase" id="RU000617"/>
    </source>
</evidence>
<dbReference type="GO" id="GO:0006303">
    <property type="term" value="P:double-strand break repair via nonhomologous end joining"/>
    <property type="evidence" value="ECO:0007669"/>
    <property type="project" value="TreeGrafter"/>
</dbReference>
<dbReference type="Gene3D" id="1.10.3260.10">
    <property type="entry name" value="DNA ligase, ATP-dependent, N-terminal domain"/>
    <property type="match status" value="1"/>
</dbReference>
<dbReference type="GO" id="GO:0071897">
    <property type="term" value="P:DNA biosynthetic process"/>
    <property type="evidence" value="ECO:0007669"/>
    <property type="project" value="InterPro"/>
</dbReference>
<name>A0A4T0MCA7_9BASI</name>
<evidence type="ECO:0000256" key="7">
    <source>
        <dbReference type="ARBA" id="ARBA00022741"/>
    </source>
</evidence>
<dbReference type="SUPFAM" id="SSF52113">
    <property type="entry name" value="BRCT domain"/>
    <property type="match status" value="1"/>
</dbReference>
<evidence type="ECO:0000256" key="11">
    <source>
        <dbReference type="ARBA" id="ARBA00023172"/>
    </source>
</evidence>
<dbReference type="GO" id="GO:0005524">
    <property type="term" value="F:ATP binding"/>
    <property type="evidence" value="ECO:0007669"/>
    <property type="project" value="UniProtKB-KW"/>
</dbReference>
<keyword evidence="12 15" id="KW-0234">DNA repair</keyword>